<gene>
    <name evidence="9" type="primary">LOC136091421</name>
</gene>
<dbReference type="Proteomes" id="UP001652625">
    <property type="component" value="Chromosome 15"/>
</dbReference>
<keyword evidence="8" id="KW-1185">Reference proteome</keyword>
<evidence type="ECO:0000313" key="8">
    <source>
        <dbReference type="Proteomes" id="UP001652625"/>
    </source>
</evidence>
<keyword evidence="2 4" id="KW-0863">Zinc-finger</keyword>
<dbReference type="SMART" id="SM00184">
    <property type="entry name" value="RING"/>
    <property type="match status" value="1"/>
</dbReference>
<reference evidence="9" key="1">
    <citation type="submission" date="2025-08" db="UniProtKB">
        <authorList>
            <consortium name="RefSeq"/>
        </authorList>
    </citation>
    <scope>IDENTIFICATION</scope>
</reference>
<organism evidence="8 9">
    <name type="scientific">Hydra vulgaris</name>
    <name type="common">Hydra</name>
    <name type="synonym">Hydra attenuata</name>
    <dbReference type="NCBI Taxonomy" id="6087"/>
    <lineage>
        <taxon>Eukaryota</taxon>
        <taxon>Metazoa</taxon>
        <taxon>Cnidaria</taxon>
        <taxon>Hydrozoa</taxon>
        <taxon>Hydroidolina</taxon>
        <taxon>Anthoathecata</taxon>
        <taxon>Aplanulata</taxon>
        <taxon>Hydridae</taxon>
        <taxon>Hydra</taxon>
    </lineage>
</organism>
<evidence type="ECO:0000256" key="2">
    <source>
        <dbReference type="ARBA" id="ARBA00022771"/>
    </source>
</evidence>
<evidence type="ECO:0000313" key="9">
    <source>
        <dbReference type="RefSeq" id="XP_065675049.1"/>
    </source>
</evidence>
<feature type="domain" description="TRAF-type" evidence="7">
    <location>
        <begin position="76"/>
        <end position="130"/>
    </location>
</feature>
<dbReference type="InterPro" id="IPR013083">
    <property type="entry name" value="Znf_RING/FYVE/PHD"/>
</dbReference>
<dbReference type="Gene3D" id="3.30.40.10">
    <property type="entry name" value="Zinc/RING finger domain, C3HC4 (zinc finger)"/>
    <property type="match status" value="3"/>
</dbReference>
<keyword evidence="1 4" id="KW-0479">Metal-binding</keyword>
<dbReference type="PANTHER" id="PTHR10131">
    <property type="entry name" value="TNF RECEPTOR ASSOCIATED FACTOR"/>
    <property type="match status" value="1"/>
</dbReference>
<evidence type="ECO:0000256" key="4">
    <source>
        <dbReference type="PROSITE-ProRule" id="PRU00207"/>
    </source>
</evidence>
<dbReference type="InterPro" id="IPR001841">
    <property type="entry name" value="Znf_RING"/>
</dbReference>
<feature type="domain" description="TRAF-type" evidence="7">
    <location>
        <begin position="131"/>
        <end position="177"/>
    </location>
</feature>
<evidence type="ECO:0000256" key="5">
    <source>
        <dbReference type="SAM" id="Coils"/>
    </source>
</evidence>
<keyword evidence="3 4" id="KW-0862">Zinc</keyword>
<evidence type="ECO:0000256" key="1">
    <source>
        <dbReference type="ARBA" id="ARBA00022723"/>
    </source>
</evidence>
<feature type="domain" description="RING-type" evidence="6">
    <location>
        <begin position="26"/>
        <end position="67"/>
    </location>
</feature>
<evidence type="ECO:0000259" key="6">
    <source>
        <dbReference type="PROSITE" id="PS50089"/>
    </source>
</evidence>
<dbReference type="PROSITE" id="PS50089">
    <property type="entry name" value="ZF_RING_2"/>
    <property type="match status" value="1"/>
</dbReference>
<accession>A0ABM4DKJ8</accession>
<feature type="coiled-coil region" evidence="5">
    <location>
        <begin position="216"/>
        <end position="246"/>
    </location>
</feature>
<protein>
    <submittedName>
        <fullName evidence="9">TNF receptor-associated factor 3-like isoform X3</fullName>
    </submittedName>
</protein>
<feature type="zinc finger region" description="TRAF-type" evidence="4">
    <location>
        <begin position="76"/>
        <end position="130"/>
    </location>
</feature>
<name>A0ABM4DKJ8_HYDVU</name>
<dbReference type="Pfam" id="PF15227">
    <property type="entry name" value="zf-C3HC4_4"/>
    <property type="match status" value="1"/>
</dbReference>
<evidence type="ECO:0000256" key="3">
    <source>
        <dbReference type="ARBA" id="ARBA00022833"/>
    </source>
</evidence>
<proteinExistence type="predicted"/>
<dbReference type="SUPFAM" id="SSF57850">
    <property type="entry name" value="RING/U-box"/>
    <property type="match status" value="1"/>
</dbReference>
<dbReference type="PROSITE" id="PS50145">
    <property type="entry name" value="ZF_TRAF"/>
    <property type="match status" value="2"/>
</dbReference>
<dbReference type="Pfam" id="PF02176">
    <property type="entry name" value="zf-TRAF"/>
    <property type="match status" value="2"/>
</dbReference>
<dbReference type="RefSeq" id="XP_065675049.1">
    <property type="nucleotide sequence ID" value="XM_065818977.1"/>
</dbReference>
<dbReference type="PANTHER" id="PTHR10131:SF94">
    <property type="entry name" value="TNF RECEPTOR-ASSOCIATED FACTOR 4"/>
    <property type="match status" value="1"/>
</dbReference>
<sequence length="314" mass="36300">MESLDAKKFGGYDVYFLQELSDKYECPICIMALRKPILTKCGHRLCLSCSEEMRTRNNGVLVCPLDNTNLKPEQNHLGSCEYEEVKCLNEQCTTSILRKELSDHMETKCIYRLINCQHCNQKILSCENQIHLETCECLLLYCVNQCGMKIFRKEISSHIIDSCANAIIPCQYYYIGCNFKGMRKEQDTHVNSSTQNHLSMAISKVVALENKIMLNEKEMEAKMTILKNEMEIRKEQDAQVESLTQNQFLTTSKVVELEKKILLIEKEMKTKITKPNNEQFVSGYYVVCMVLNCCDLAKFTKRLLTLLAKWCTLL</sequence>
<dbReference type="SUPFAM" id="SSF49599">
    <property type="entry name" value="TRAF domain-like"/>
    <property type="match status" value="2"/>
</dbReference>
<evidence type="ECO:0000259" key="7">
    <source>
        <dbReference type="PROSITE" id="PS50145"/>
    </source>
</evidence>
<dbReference type="InterPro" id="IPR001293">
    <property type="entry name" value="Znf_TRAF"/>
</dbReference>
<keyword evidence="5" id="KW-0175">Coiled coil</keyword>
<feature type="zinc finger region" description="TRAF-type" evidence="4">
    <location>
        <begin position="131"/>
        <end position="177"/>
    </location>
</feature>
<dbReference type="GeneID" id="136091421"/>